<keyword evidence="3" id="KW-1185">Reference proteome</keyword>
<sequence>MTEEEIIGEARKKIPSKFAAIACTSAKTTEELTTNLEGLLYDPEYNPNQKFTVAPSVSQASQLQDNSIRTLTTGIQCDYCLRNNHVMKHCADMRRDLSKGNISRLDELFEGRPRRGFSMGNTNNNNLSSGLTNFDVRQGQQSLLPQNQSLEQQQFQQFSQTSQQQFQQSEIQTFVPDQQPFILQNQNSENRAETTRSNPQPAWMNQTVVPRNPQQVNLQEPQQFLQNPQQPPHQQVIWVPQTKILDLNLQSEIKYKYVSNENSKLNRQNYPKSNEVHSRIPTPIRRASKEIPENVKKKEKTKEDIPRKSSVIEYQEKSQTSIPQYHSGKHVALRFMTEPESTTNKEYSIAESEEETSTYEQNMGQEFLRLLSQTYRKDQDVYCLKIASYPVDIRAVVDSGAAISTMSAAAVYYLQKCCPRSIQVLDHEPRPLERILPGSGGTYNKSATLYFQINEISTPHNYTFCIIEDMNTLMLLGHNFNHRFGILMDATKNSITYQGRQTLLNDQFKNNDSGECELDVNSDSSCWDLDRPLTESTTSILNSIRFIQRMNQEEPKSLKKDITTKSAIELNSEFPREENSRILSKQTAVGEESHCRKNVRFSHSSIKPKLSSSFTFSPLHLSSDRPRSPKKLVSAEIDNTEKNHLEIFDVSSEVPALYEVKIPTPWINSDESRSQEVDFISFKDEAEYSQSMEFNVPSPHNLNPLLESITDQPRGQIENLINILGSKSDFKVNLLDTFAVSSEVPTPHEVKIPSPGINSDESRSQEVDLISFETEVEHDRSIEINVPPPHKFNPLPDPNIDQPRGQEENLIRLEGNPNVDILSVSNTEETLQSPSKASQSGTSLDITRDGKYFYNHTSPHNLLPNDHFQLSEYDDVGRMNSGLREVEPGKAMLTQHEQFQVLSVLEDCRSKPSLRTRENSVARSFQDASGGGDRPRNKSLGKPRILTTYHEDYFRFEKKTRCSPYRLGRTEDGESDTLPESSIRLASSRNLVSLTRKQWREANRETEDVKNSPPRNYPKRQYVGGSIIFYNSNFSPGVHGSSSIFPHLDVHPRTSRPTASSVASRAYSSMTEVIESRKGRRTQTQTVFYRSKDLRVKVPHEQKR</sequence>
<dbReference type="AlphaFoldDB" id="A0A8J2L3W6"/>
<dbReference type="Proteomes" id="UP000708208">
    <property type="component" value="Unassembled WGS sequence"/>
</dbReference>
<evidence type="ECO:0000313" key="2">
    <source>
        <dbReference type="EMBL" id="CAG7825756.1"/>
    </source>
</evidence>
<gene>
    <name evidence="2" type="ORF">AFUS01_LOCUS35849</name>
</gene>
<accession>A0A8J2L3W6</accession>
<evidence type="ECO:0000313" key="3">
    <source>
        <dbReference type="Proteomes" id="UP000708208"/>
    </source>
</evidence>
<feature type="region of interest" description="Disordered" evidence="1">
    <location>
        <begin position="112"/>
        <end position="132"/>
    </location>
</feature>
<protein>
    <submittedName>
        <fullName evidence="2">Uncharacterized protein</fullName>
    </submittedName>
</protein>
<name>A0A8J2L3W6_9HEXA</name>
<feature type="region of interest" description="Disordered" evidence="1">
    <location>
        <begin position="288"/>
        <end position="307"/>
    </location>
</feature>
<dbReference type="EMBL" id="CAJVCH010537407">
    <property type="protein sequence ID" value="CAG7825756.1"/>
    <property type="molecule type" value="Genomic_DNA"/>
</dbReference>
<feature type="region of interest" description="Disordered" evidence="1">
    <location>
        <begin position="912"/>
        <end position="942"/>
    </location>
</feature>
<reference evidence="2" key="1">
    <citation type="submission" date="2021-06" db="EMBL/GenBank/DDBJ databases">
        <authorList>
            <person name="Hodson N. C."/>
            <person name="Mongue J. A."/>
            <person name="Jaron S. K."/>
        </authorList>
    </citation>
    <scope>NUCLEOTIDE SEQUENCE</scope>
</reference>
<evidence type="ECO:0000256" key="1">
    <source>
        <dbReference type="SAM" id="MobiDB-lite"/>
    </source>
</evidence>
<proteinExistence type="predicted"/>
<comment type="caution">
    <text evidence="2">The sequence shown here is derived from an EMBL/GenBank/DDBJ whole genome shotgun (WGS) entry which is preliminary data.</text>
</comment>
<feature type="compositionally biased region" description="Low complexity" evidence="1">
    <location>
        <begin position="120"/>
        <end position="132"/>
    </location>
</feature>
<organism evidence="2 3">
    <name type="scientific">Allacma fusca</name>
    <dbReference type="NCBI Taxonomy" id="39272"/>
    <lineage>
        <taxon>Eukaryota</taxon>
        <taxon>Metazoa</taxon>
        <taxon>Ecdysozoa</taxon>
        <taxon>Arthropoda</taxon>
        <taxon>Hexapoda</taxon>
        <taxon>Collembola</taxon>
        <taxon>Symphypleona</taxon>
        <taxon>Sminthuridae</taxon>
        <taxon>Allacma</taxon>
    </lineage>
</organism>